<evidence type="ECO:0000256" key="9">
    <source>
        <dbReference type="ARBA" id="ARBA00023033"/>
    </source>
</evidence>
<reference evidence="12" key="1">
    <citation type="submission" date="2015-04" db="UniProtKB">
        <authorList>
            <consortium name="EnsemblPlants"/>
        </authorList>
    </citation>
    <scope>IDENTIFICATION</scope>
</reference>
<dbReference type="HOGENOM" id="CLU_001570_5_0_1"/>
<name>A0A0E0LNS9_ORYPU</name>
<dbReference type="InterPro" id="IPR002401">
    <property type="entry name" value="Cyt_P450_E_grp-I"/>
</dbReference>
<comment type="subcellular location">
    <subcellularLocation>
        <location evidence="1">Membrane</location>
    </subcellularLocation>
</comment>
<evidence type="ECO:0000256" key="10">
    <source>
        <dbReference type="ARBA" id="ARBA00023136"/>
    </source>
</evidence>
<evidence type="ECO:0000313" key="12">
    <source>
        <dbReference type="EnsemblPlants" id="OPUNC07G22090.3"/>
    </source>
</evidence>
<dbReference type="SUPFAM" id="SSF48264">
    <property type="entry name" value="Cytochrome P450"/>
    <property type="match status" value="1"/>
</dbReference>
<keyword evidence="3 11" id="KW-0349">Heme</keyword>
<dbReference type="Gene3D" id="1.10.630.10">
    <property type="entry name" value="Cytochrome P450"/>
    <property type="match status" value="1"/>
</dbReference>
<dbReference type="PRINTS" id="PR00385">
    <property type="entry name" value="P450"/>
</dbReference>
<dbReference type="PRINTS" id="PR00463">
    <property type="entry name" value="EP450I"/>
</dbReference>
<organism evidence="12">
    <name type="scientific">Oryza punctata</name>
    <name type="common">Red rice</name>
    <dbReference type="NCBI Taxonomy" id="4537"/>
    <lineage>
        <taxon>Eukaryota</taxon>
        <taxon>Viridiplantae</taxon>
        <taxon>Streptophyta</taxon>
        <taxon>Embryophyta</taxon>
        <taxon>Tracheophyta</taxon>
        <taxon>Spermatophyta</taxon>
        <taxon>Magnoliopsida</taxon>
        <taxon>Liliopsida</taxon>
        <taxon>Poales</taxon>
        <taxon>Poaceae</taxon>
        <taxon>BOP clade</taxon>
        <taxon>Oryzoideae</taxon>
        <taxon>Oryzeae</taxon>
        <taxon>Oryzinae</taxon>
        <taxon>Oryza</taxon>
    </lineage>
</organism>
<evidence type="ECO:0000256" key="3">
    <source>
        <dbReference type="ARBA" id="ARBA00022617"/>
    </source>
</evidence>
<dbReference type="InterPro" id="IPR036396">
    <property type="entry name" value="Cyt_P450_sf"/>
</dbReference>
<dbReference type="GO" id="GO:0004497">
    <property type="term" value="F:monooxygenase activity"/>
    <property type="evidence" value="ECO:0007669"/>
    <property type="project" value="UniProtKB-KW"/>
</dbReference>
<accession>A0A0E0LNS9</accession>
<evidence type="ECO:0000313" key="13">
    <source>
        <dbReference type="Proteomes" id="UP000026962"/>
    </source>
</evidence>
<dbReference type="PANTHER" id="PTHR24282:SF52">
    <property type="entry name" value="OS07G0635300 PROTEIN"/>
    <property type="match status" value="1"/>
</dbReference>
<reference evidence="12" key="2">
    <citation type="submission" date="2018-05" db="EMBL/GenBank/DDBJ databases">
        <title>OpunRS2 (Oryza punctata Reference Sequence Version 2).</title>
        <authorList>
            <person name="Zhang J."/>
            <person name="Kudrna D."/>
            <person name="Lee S."/>
            <person name="Talag J."/>
            <person name="Welchert J."/>
            <person name="Wing R.A."/>
        </authorList>
    </citation>
    <scope>NUCLEOTIDE SEQUENCE [LARGE SCALE GENOMIC DNA]</scope>
</reference>
<keyword evidence="13" id="KW-1185">Reference proteome</keyword>
<dbReference type="AlphaFoldDB" id="A0A0E0LNS9"/>
<feature type="binding site" description="axial binding residue" evidence="11">
    <location>
        <position position="279"/>
    </location>
    <ligand>
        <name>heme</name>
        <dbReference type="ChEBI" id="CHEBI:30413"/>
    </ligand>
    <ligandPart>
        <name>Fe</name>
        <dbReference type="ChEBI" id="CHEBI:18248"/>
    </ligandPart>
</feature>
<evidence type="ECO:0000256" key="8">
    <source>
        <dbReference type="ARBA" id="ARBA00023004"/>
    </source>
</evidence>
<evidence type="ECO:0000256" key="6">
    <source>
        <dbReference type="ARBA" id="ARBA00022989"/>
    </source>
</evidence>
<dbReference type="GO" id="GO:0006629">
    <property type="term" value="P:lipid metabolic process"/>
    <property type="evidence" value="ECO:0007669"/>
    <property type="project" value="UniProtKB-ARBA"/>
</dbReference>
<dbReference type="InterPro" id="IPR050665">
    <property type="entry name" value="Cytochrome_P450_Monooxygen"/>
</dbReference>
<keyword evidence="4" id="KW-0812">Transmembrane</keyword>
<evidence type="ECO:0000256" key="7">
    <source>
        <dbReference type="ARBA" id="ARBA00023002"/>
    </source>
</evidence>
<dbReference type="GO" id="GO:0020037">
    <property type="term" value="F:heme binding"/>
    <property type="evidence" value="ECO:0007669"/>
    <property type="project" value="InterPro"/>
</dbReference>
<evidence type="ECO:0000256" key="11">
    <source>
        <dbReference type="PIRSR" id="PIRSR602401-1"/>
    </source>
</evidence>
<sequence>MDKLKMMTVIISECTRSMMSEWQLELGMKGGRAEIELSRWFEELTADVISRTAFGNSYMEGKQVFLAQRKLQFLAFSTFLTIQIPGFSYLPTKKNLKTCSLDKKVRSMLMNIIKSRLANKDTMGYGNDLLGLMLEACALEHGESQQLSMDEIIVECKNFFAGHDTTSYLLTWTMFLLSTPPEWMEKLRKEVMTMCSDEVPTVDMLNKLKLVNMFLLETIRLYGPISLISRRTGTNTKFGGIKVPEGTTLRIPIATIHRDKEVWGEDANEFKPESGPRSCIGQNFAMIEAKAIITMILQRFPFTLSPKYVRTPISMITLRPKYGLPMILRSLKPPVTTNSPHKQQASYSSW</sequence>
<evidence type="ECO:0000256" key="1">
    <source>
        <dbReference type="ARBA" id="ARBA00004370"/>
    </source>
</evidence>
<evidence type="ECO:0000256" key="4">
    <source>
        <dbReference type="ARBA" id="ARBA00022692"/>
    </source>
</evidence>
<protein>
    <recommendedName>
        <fullName evidence="14">Cytochrome P450</fullName>
    </recommendedName>
</protein>
<comment type="cofactor">
    <cofactor evidence="11">
        <name>heme</name>
        <dbReference type="ChEBI" id="CHEBI:30413"/>
    </cofactor>
</comment>
<keyword evidence="9" id="KW-0503">Monooxygenase</keyword>
<dbReference type="PANTHER" id="PTHR24282">
    <property type="entry name" value="CYTOCHROME P450 FAMILY MEMBER"/>
    <property type="match status" value="1"/>
</dbReference>
<evidence type="ECO:0008006" key="14">
    <source>
        <dbReference type="Google" id="ProtNLM"/>
    </source>
</evidence>
<keyword evidence="5 11" id="KW-0479">Metal-binding</keyword>
<dbReference type="Pfam" id="PF00067">
    <property type="entry name" value="p450"/>
    <property type="match status" value="1"/>
</dbReference>
<dbReference type="GO" id="GO:0005506">
    <property type="term" value="F:iron ion binding"/>
    <property type="evidence" value="ECO:0007669"/>
    <property type="project" value="InterPro"/>
</dbReference>
<evidence type="ECO:0000256" key="2">
    <source>
        <dbReference type="ARBA" id="ARBA00010617"/>
    </source>
</evidence>
<comment type="similarity">
    <text evidence="2">Belongs to the cytochrome P450 family.</text>
</comment>
<dbReference type="Gramene" id="OPUNC07G22090.3">
    <property type="protein sequence ID" value="OPUNC07G22090.3"/>
    <property type="gene ID" value="OPUNC07G22090"/>
</dbReference>
<dbReference type="InterPro" id="IPR001128">
    <property type="entry name" value="Cyt_P450"/>
</dbReference>
<keyword evidence="8 11" id="KW-0408">Iron</keyword>
<evidence type="ECO:0000256" key="5">
    <source>
        <dbReference type="ARBA" id="ARBA00022723"/>
    </source>
</evidence>
<keyword evidence="6" id="KW-1133">Transmembrane helix</keyword>
<proteinExistence type="inferred from homology"/>
<dbReference type="GO" id="GO:0016705">
    <property type="term" value="F:oxidoreductase activity, acting on paired donors, with incorporation or reduction of molecular oxygen"/>
    <property type="evidence" value="ECO:0007669"/>
    <property type="project" value="InterPro"/>
</dbReference>
<keyword evidence="10" id="KW-0472">Membrane</keyword>
<dbReference type="GO" id="GO:0016020">
    <property type="term" value="C:membrane"/>
    <property type="evidence" value="ECO:0007669"/>
    <property type="project" value="UniProtKB-SubCell"/>
</dbReference>
<keyword evidence="7" id="KW-0560">Oxidoreductase</keyword>
<dbReference type="Proteomes" id="UP000026962">
    <property type="component" value="Chromosome 7"/>
</dbReference>
<dbReference type="EnsemblPlants" id="OPUNC07G22090.3">
    <property type="protein sequence ID" value="OPUNC07G22090.3"/>
    <property type="gene ID" value="OPUNC07G22090"/>
</dbReference>